<dbReference type="EMBL" id="WNBW01000003">
    <property type="protein sequence ID" value="MTU03901.1"/>
    <property type="molecule type" value="Genomic_DNA"/>
</dbReference>
<dbReference type="Pfam" id="PF13707">
    <property type="entry name" value="RloB"/>
    <property type="match status" value="1"/>
</dbReference>
<gene>
    <name evidence="1" type="ORF">GMD11_06115</name>
    <name evidence="2" type="ORF">GMD18_05760</name>
</gene>
<keyword evidence="3" id="KW-1185">Reference proteome</keyword>
<dbReference type="RefSeq" id="WP_155163902.1">
    <property type="nucleotide sequence ID" value="NZ_WNBG01000003.1"/>
</dbReference>
<sequence>MTRRGNSVRPSRNARTTREPDLGYYVIVTDAEATEQLYFEAIRNSLQDDLQDRLVIKVYQSATNDLIRRCLDESSKIPQYSVPCIVFDRDQVQNFDEIIYKADNNNIKVGWSNPCIEVWFEAYFGNMTYYGSSQDCCSGFAKKFSEKTGNVYKKSNPANYGLLCQHGDEDKAISFAENKMKEYRRQCKKPSECISSSTVYELVREIKYREQNNILLTR</sequence>
<organism evidence="1 4">
    <name type="scientific">Phascolarctobacterium faecium</name>
    <dbReference type="NCBI Taxonomy" id="33025"/>
    <lineage>
        <taxon>Bacteria</taxon>
        <taxon>Bacillati</taxon>
        <taxon>Bacillota</taxon>
        <taxon>Negativicutes</taxon>
        <taxon>Acidaminococcales</taxon>
        <taxon>Acidaminococcaceae</taxon>
        <taxon>Phascolarctobacterium</taxon>
    </lineage>
</organism>
<name>A0A7X3BVH9_9FIRM</name>
<reference evidence="3 4" key="1">
    <citation type="journal article" date="2019" name="Nat. Med.">
        <title>A library of human gut bacterial isolates paired with longitudinal multiomics data enables mechanistic microbiome research.</title>
        <authorList>
            <person name="Poyet M."/>
            <person name="Groussin M."/>
            <person name="Gibbons S.M."/>
            <person name="Avila-Pacheco J."/>
            <person name="Jiang X."/>
            <person name="Kearney S.M."/>
            <person name="Perrotta A.R."/>
            <person name="Berdy B."/>
            <person name="Zhao S."/>
            <person name="Lieberman T.D."/>
            <person name="Swanson P.K."/>
            <person name="Smith M."/>
            <person name="Roesemann S."/>
            <person name="Alexander J.E."/>
            <person name="Rich S.A."/>
            <person name="Livny J."/>
            <person name="Vlamakis H."/>
            <person name="Clish C."/>
            <person name="Bullock K."/>
            <person name="Deik A."/>
            <person name="Scott J."/>
            <person name="Pierce K.A."/>
            <person name="Xavier R.J."/>
            <person name="Alm E.J."/>
        </authorList>
    </citation>
    <scope>NUCLEOTIDE SEQUENCE [LARGE SCALE GENOMIC DNA]</scope>
    <source>
        <strain evidence="1 4">BIOML-A13</strain>
        <strain evidence="2 3">BIOML-A3</strain>
    </source>
</reference>
<evidence type="ECO:0000313" key="3">
    <source>
        <dbReference type="Proteomes" id="UP000443070"/>
    </source>
</evidence>
<dbReference type="Proteomes" id="UP000484547">
    <property type="component" value="Unassembled WGS sequence"/>
</dbReference>
<dbReference type="AlphaFoldDB" id="A0A7X3BVH9"/>
<dbReference type="InterPro" id="IPR025591">
    <property type="entry name" value="RloB"/>
</dbReference>
<evidence type="ECO:0000313" key="4">
    <source>
        <dbReference type="Proteomes" id="UP000484547"/>
    </source>
</evidence>
<comment type="caution">
    <text evidence="1">The sequence shown here is derived from an EMBL/GenBank/DDBJ whole genome shotgun (WGS) entry which is preliminary data.</text>
</comment>
<dbReference type="Proteomes" id="UP000443070">
    <property type="component" value="Unassembled WGS sequence"/>
</dbReference>
<dbReference type="EMBL" id="WNBM01000003">
    <property type="protein sequence ID" value="MTT75839.1"/>
    <property type="molecule type" value="Genomic_DNA"/>
</dbReference>
<evidence type="ECO:0000313" key="2">
    <source>
        <dbReference type="EMBL" id="MTU03901.1"/>
    </source>
</evidence>
<dbReference type="OrthoDB" id="9796523at2"/>
<protein>
    <submittedName>
        <fullName evidence="1">RloB domain-containing protein</fullName>
    </submittedName>
</protein>
<proteinExistence type="predicted"/>
<accession>A0A7X3BVH9</accession>
<evidence type="ECO:0000313" key="1">
    <source>
        <dbReference type="EMBL" id="MTT75839.1"/>
    </source>
</evidence>